<accession>A0A015TWK5</accession>
<dbReference type="AlphaFoldDB" id="A0A015TWK5"/>
<keyword evidence="1" id="KW-0472">Membrane</keyword>
<protein>
    <recommendedName>
        <fullName evidence="4">Lipoprotein</fullName>
    </recommendedName>
</protein>
<dbReference type="RefSeq" id="WP_032570832.1">
    <property type="nucleotide sequence ID" value="NZ_JGCY01000246.1"/>
</dbReference>
<name>A0A015TWK5_BACFG</name>
<keyword evidence="1" id="KW-0812">Transmembrane</keyword>
<dbReference type="Proteomes" id="UP000020529">
    <property type="component" value="Unassembled WGS sequence"/>
</dbReference>
<keyword evidence="1" id="KW-1133">Transmembrane helix</keyword>
<evidence type="ECO:0000313" key="2">
    <source>
        <dbReference type="EMBL" id="EXY75156.1"/>
    </source>
</evidence>
<sequence>MNSRKSYLKIILPIAGLSAASIAVFTFPSCDSPNGKSLADPQDTPAGLYREYLSEIRKSQELSFEELTVCIGEWQTLKDSVAAAIRQDTARQAHSGTREECRLLHDSICSELSRLALSKPRTYKEVLSLKERFSPYAGDVELHRSAEEIRPFFAALDKRPAYRGNKEQTLSAYRKLLAGTLNNGIHDSRDLKRFIEKEDAVFRAFLSGLHDSGSANMADITRDTEKCCSEVFLAAGRKEITYKEALIYMALRADRRLIQNVRTCLDDIHRGEIATPEQAHAYIWMILQPYASLDGLCMTLLSPEDKKALDRIATETPGAFETLRKILSSENNRLDELPGMLMEIFIASL</sequence>
<gene>
    <name evidence="2" type="ORF">M124_0978</name>
</gene>
<reference evidence="2 3" key="1">
    <citation type="submission" date="2014-02" db="EMBL/GenBank/DDBJ databases">
        <authorList>
            <person name="Sears C."/>
            <person name="Carroll K."/>
            <person name="Sack B.R."/>
            <person name="Qadri F."/>
            <person name="Myers L.L."/>
            <person name="Chung G.-T."/>
            <person name="Escheverria P."/>
            <person name="Fraser C.M."/>
            <person name="Sadzewicz L."/>
            <person name="Shefchek K.A."/>
            <person name="Tallon L."/>
            <person name="Das S.P."/>
            <person name="Daugherty S."/>
            <person name="Mongodin E.F."/>
        </authorList>
    </citation>
    <scope>NUCLEOTIDE SEQUENCE [LARGE SCALE GENOMIC DNA]</scope>
    <source>
        <strain evidence="3">3988T(B)14</strain>
    </source>
</reference>
<feature type="transmembrane region" description="Helical" evidence="1">
    <location>
        <begin position="7"/>
        <end position="27"/>
    </location>
</feature>
<evidence type="ECO:0000313" key="3">
    <source>
        <dbReference type="Proteomes" id="UP000020529"/>
    </source>
</evidence>
<organism evidence="2 3">
    <name type="scientific">Bacteroides fragilis str. 3988T(B)14</name>
    <dbReference type="NCBI Taxonomy" id="1339315"/>
    <lineage>
        <taxon>Bacteria</taxon>
        <taxon>Pseudomonadati</taxon>
        <taxon>Bacteroidota</taxon>
        <taxon>Bacteroidia</taxon>
        <taxon>Bacteroidales</taxon>
        <taxon>Bacteroidaceae</taxon>
        <taxon>Bacteroides</taxon>
    </lineage>
</organism>
<proteinExistence type="predicted"/>
<evidence type="ECO:0000256" key="1">
    <source>
        <dbReference type="SAM" id="Phobius"/>
    </source>
</evidence>
<dbReference type="EMBL" id="JGCY01000246">
    <property type="protein sequence ID" value="EXY75156.1"/>
    <property type="molecule type" value="Genomic_DNA"/>
</dbReference>
<evidence type="ECO:0008006" key="4">
    <source>
        <dbReference type="Google" id="ProtNLM"/>
    </source>
</evidence>
<comment type="caution">
    <text evidence="2">The sequence shown here is derived from an EMBL/GenBank/DDBJ whole genome shotgun (WGS) entry which is preliminary data.</text>
</comment>
<dbReference type="PATRIC" id="fig|1339315.3.peg.1773"/>